<dbReference type="PRINTS" id="PR00056">
    <property type="entry name" value="HSFDOMAIN"/>
</dbReference>
<feature type="domain" description="HSF-type DNA-binding" evidence="8">
    <location>
        <begin position="61"/>
        <end position="166"/>
    </location>
</feature>
<dbReference type="Gene3D" id="1.10.10.10">
    <property type="entry name" value="Winged helix-like DNA-binding domain superfamily/Winged helix DNA-binding domain"/>
    <property type="match status" value="1"/>
</dbReference>
<dbReference type="eggNOG" id="KOG0627">
    <property type="taxonomic scope" value="Eukaryota"/>
</dbReference>
<sequence length="460" mass="50278">MASVSGPSVSGKLTFPGPIGAKRRRMRSGGNASTVTNNSPGKTDGSESEPKTSGKCKGGTTIPIFLKKTYKMIDSCDPSIASWTEEGDMFIVKDPDVFATQVIPQYFDHNKFSSFARQLNFYGFRKMQSKPIRNSDFDTGTAKHVTFYNENFKRGRCDLLKKIQRSTRGGGNTTGQDSHRDVQNLRDQVAMLEQKMDEMSSQVEDRVRRLELEMLARLEQMMLAMQQQQTTQLHLQTATSVGSNSGSGSSNGTGNHMPAPSSNQLSWDNNGLSFPRGNSINSNVSSVTFQQPRQQQQPLQQMIHQSHQLNQLDNTGMAPPTLPPHPKQKQLPMNGFPGNMATPPERMNSLRGISTLSRGLSGLSRGASIESSASAVLMRNSWEDKFFSMLMLDSEQNGSSSNPHDSNVMPTPLAPGISSNANAQAPVTVSDRSADINGQLSAHHENNDDDLSSVSTSDMP</sequence>
<dbReference type="InterPro" id="IPR000232">
    <property type="entry name" value="HSF_DNA-bd"/>
</dbReference>
<dbReference type="PANTHER" id="PTHR10015">
    <property type="entry name" value="HEAT SHOCK TRANSCRIPTION FACTOR"/>
    <property type="match status" value="1"/>
</dbReference>
<evidence type="ECO:0000256" key="5">
    <source>
        <dbReference type="ARBA" id="ARBA00023242"/>
    </source>
</evidence>
<keyword evidence="10" id="KW-1185">Reference proteome</keyword>
<evidence type="ECO:0000256" key="2">
    <source>
        <dbReference type="ARBA" id="ARBA00023015"/>
    </source>
</evidence>
<dbReference type="InterPro" id="IPR036390">
    <property type="entry name" value="WH_DNA-bd_sf"/>
</dbReference>
<dbReference type="FunFam" id="1.10.10.10:FF:000027">
    <property type="entry name" value="Heat shock transcription factor 1"/>
    <property type="match status" value="1"/>
</dbReference>
<dbReference type="KEGG" id="pti:PHATRDRAFT_42824"/>
<evidence type="ECO:0000313" key="9">
    <source>
        <dbReference type="EMBL" id="EEC51709.1"/>
    </source>
</evidence>
<protein>
    <recommendedName>
        <fullName evidence="8">HSF-type DNA-binding domain-containing protein</fullName>
    </recommendedName>
</protein>
<feature type="compositionally biased region" description="Polar residues" evidence="7">
    <location>
        <begin position="30"/>
        <end position="41"/>
    </location>
</feature>
<reference evidence="10" key="2">
    <citation type="submission" date="2008-08" db="EMBL/GenBank/DDBJ databases">
        <authorList>
            <consortium name="Diatom Consortium"/>
            <person name="Grigoriev I."/>
            <person name="Grimwood J."/>
            <person name="Kuo A."/>
            <person name="Otillar R.P."/>
            <person name="Salamov A."/>
            <person name="Detter J.C."/>
            <person name="Lindquist E."/>
            <person name="Shapiro H."/>
            <person name="Lucas S."/>
            <person name="Glavina del Rio T."/>
            <person name="Pitluck S."/>
            <person name="Rokhsar D."/>
            <person name="Bowler C."/>
        </authorList>
    </citation>
    <scope>GENOME REANNOTATION</scope>
    <source>
        <strain evidence="10">CCAP 1055/1</strain>
    </source>
</reference>
<dbReference type="Proteomes" id="UP000000759">
    <property type="component" value="Chromosome 1"/>
</dbReference>
<feature type="compositionally biased region" description="Low complexity" evidence="7">
    <location>
        <begin position="234"/>
        <end position="255"/>
    </location>
</feature>
<reference evidence="9 10" key="1">
    <citation type="journal article" date="2008" name="Nature">
        <title>The Phaeodactylum genome reveals the evolutionary history of diatom genomes.</title>
        <authorList>
            <person name="Bowler C."/>
            <person name="Allen A.E."/>
            <person name="Badger J.H."/>
            <person name="Grimwood J."/>
            <person name="Jabbari K."/>
            <person name="Kuo A."/>
            <person name="Maheswari U."/>
            <person name="Martens C."/>
            <person name="Maumus F."/>
            <person name="Otillar R.P."/>
            <person name="Rayko E."/>
            <person name="Salamov A."/>
            <person name="Vandepoele K."/>
            <person name="Beszteri B."/>
            <person name="Gruber A."/>
            <person name="Heijde M."/>
            <person name="Katinka M."/>
            <person name="Mock T."/>
            <person name="Valentin K."/>
            <person name="Verret F."/>
            <person name="Berges J.A."/>
            <person name="Brownlee C."/>
            <person name="Cadoret J.P."/>
            <person name="Chiovitti A."/>
            <person name="Choi C.J."/>
            <person name="Coesel S."/>
            <person name="De Martino A."/>
            <person name="Detter J.C."/>
            <person name="Durkin C."/>
            <person name="Falciatore A."/>
            <person name="Fournet J."/>
            <person name="Haruta M."/>
            <person name="Huysman M.J."/>
            <person name="Jenkins B.D."/>
            <person name="Jiroutova K."/>
            <person name="Jorgensen R.E."/>
            <person name="Joubert Y."/>
            <person name="Kaplan A."/>
            <person name="Kroger N."/>
            <person name="Kroth P.G."/>
            <person name="La Roche J."/>
            <person name="Lindquist E."/>
            <person name="Lommer M."/>
            <person name="Martin-Jezequel V."/>
            <person name="Lopez P.J."/>
            <person name="Lucas S."/>
            <person name="Mangogna M."/>
            <person name="McGinnis K."/>
            <person name="Medlin L.K."/>
            <person name="Montsant A."/>
            <person name="Oudot-Le Secq M.P."/>
            <person name="Napoli C."/>
            <person name="Obornik M."/>
            <person name="Parker M.S."/>
            <person name="Petit J.L."/>
            <person name="Porcel B.M."/>
            <person name="Poulsen N."/>
            <person name="Robison M."/>
            <person name="Rychlewski L."/>
            <person name="Rynearson T.A."/>
            <person name="Schmutz J."/>
            <person name="Shapiro H."/>
            <person name="Siaut M."/>
            <person name="Stanley M."/>
            <person name="Sussman M.R."/>
            <person name="Taylor A.R."/>
            <person name="Vardi A."/>
            <person name="von Dassow P."/>
            <person name="Vyverman W."/>
            <person name="Willis A."/>
            <person name="Wyrwicz L.S."/>
            <person name="Rokhsar D.S."/>
            <person name="Weissenbach J."/>
            <person name="Armbrust E.V."/>
            <person name="Green B.R."/>
            <person name="Van de Peer Y."/>
            <person name="Grigoriev I.V."/>
        </authorList>
    </citation>
    <scope>NUCLEOTIDE SEQUENCE [LARGE SCALE GENOMIC DNA]</scope>
    <source>
        <strain evidence="9 10">CCAP 1055/1</strain>
    </source>
</reference>
<dbReference type="EMBL" id="CM000605">
    <property type="protein sequence ID" value="EEC51709.1"/>
    <property type="molecule type" value="Genomic_DNA"/>
</dbReference>
<dbReference type="InterPro" id="IPR036388">
    <property type="entry name" value="WH-like_DNA-bd_sf"/>
</dbReference>
<feature type="region of interest" description="Disordered" evidence="7">
    <location>
        <begin position="234"/>
        <end position="267"/>
    </location>
</feature>
<organism evidence="9 10">
    <name type="scientific">Phaeodactylum tricornutum (strain CCAP 1055/1)</name>
    <dbReference type="NCBI Taxonomy" id="556484"/>
    <lineage>
        <taxon>Eukaryota</taxon>
        <taxon>Sar</taxon>
        <taxon>Stramenopiles</taxon>
        <taxon>Ochrophyta</taxon>
        <taxon>Bacillariophyta</taxon>
        <taxon>Bacillariophyceae</taxon>
        <taxon>Bacillariophycidae</taxon>
        <taxon>Naviculales</taxon>
        <taxon>Phaeodactylaceae</taxon>
        <taxon>Phaeodactylum</taxon>
    </lineage>
</organism>
<dbReference type="PANTHER" id="PTHR10015:SF206">
    <property type="entry name" value="HSF-TYPE DNA-BINDING DOMAIN-CONTAINING PROTEIN"/>
    <property type="match status" value="1"/>
</dbReference>
<proteinExistence type="inferred from homology"/>
<keyword evidence="4" id="KW-0804">Transcription</keyword>
<feature type="region of interest" description="Disordered" evidence="7">
    <location>
        <begin position="1"/>
        <end position="56"/>
    </location>
</feature>
<comment type="subcellular location">
    <subcellularLocation>
        <location evidence="1">Nucleus</location>
    </subcellularLocation>
</comment>
<keyword evidence="3" id="KW-0238">DNA-binding</keyword>
<dbReference type="AlphaFoldDB" id="B7FPP2"/>
<evidence type="ECO:0000256" key="7">
    <source>
        <dbReference type="SAM" id="MobiDB-lite"/>
    </source>
</evidence>
<dbReference type="RefSeq" id="XP_002177246.1">
    <property type="nucleotide sequence ID" value="XM_002177210.1"/>
</dbReference>
<feature type="region of interest" description="Disordered" evidence="7">
    <location>
        <begin position="394"/>
        <end position="460"/>
    </location>
</feature>
<dbReference type="OrthoDB" id="60033at2759"/>
<dbReference type="GO" id="GO:0043565">
    <property type="term" value="F:sequence-specific DNA binding"/>
    <property type="evidence" value="ECO:0007669"/>
    <property type="project" value="InterPro"/>
</dbReference>
<gene>
    <name evidence="9" type="ORF">PHATRDRAFT_42824</name>
</gene>
<dbReference type="GeneID" id="7196428"/>
<evidence type="ECO:0000256" key="4">
    <source>
        <dbReference type="ARBA" id="ARBA00023163"/>
    </source>
</evidence>
<dbReference type="GO" id="GO:0003700">
    <property type="term" value="F:DNA-binding transcription factor activity"/>
    <property type="evidence" value="ECO:0007669"/>
    <property type="project" value="InterPro"/>
</dbReference>
<dbReference type="HOGENOM" id="CLU_595120_0_0_1"/>
<evidence type="ECO:0000256" key="1">
    <source>
        <dbReference type="ARBA" id="ARBA00004123"/>
    </source>
</evidence>
<dbReference type="Pfam" id="PF00447">
    <property type="entry name" value="HSF_DNA-bind"/>
    <property type="match status" value="1"/>
</dbReference>
<keyword evidence="2" id="KW-0805">Transcription regulation</keyword>
<comment type="similarity">
    <text evidence="6">Belongs to the HSF family.</text>
</comment>
<evidence type="ECO:0000256" key="3">
    <source>
        <dbReference type="ARBA" id="ARBA00023125"/>
    </source>
</evidence>
<accession>B7FPP2</accession>
<feature type="compositionally biased region" description="Polar residues" evidence="7">
    <location>
        <begin position="417"/>
        <end position="440"/>
    </location>
</feature>
<name>B7FPP2_PHATC</name>
<evidence type="ECO:0000256" key="6">
    <source>
        <dbReference type="RuleBase" id="RU004020"/>
    </source>
</evidence>
<dbReference type="InParanoid" id="B7FPP2"/>
<dbReference type="GO" id="GO:0005634">
    <property type="term" value="C:nucleus"/>
    <property type="evidence" value="ECO:0007669"/>
    <property type="project" value="UniProtKB-SubCell"/>
</dbReference>
<dbReference type="PaxDb" id="2850-Phatr42824"/>
<dbReference type="SUPFAM" id="SSF46785">
    <property type="entry name" value="Winged helix' DNA-binding domain"/>
    <property type="match status" value="1"/>
</dbReference>
<keyword evidence="5" id="KW-0539">Nucleus</keyword>
<feature type="compositionally biased region" description="Polar residues" evidence="7">
    <location>
        <begin position="394"/>
        <end position="409"/>
    </location>
</feature>
<evidence type="ECO:0000313" key="10">
    <source>
        <dbReference type="Proteomes" id="UP000000759"/>
    </source>
</evidence>
<evidence type="ECO:0000259" key="8">
    <source>
        <dbReference type="SMART" id="SM00415"/>
    </source>
</evidence>
<dbReference type="SMART" id="SM00415">
    <property type="entry name" value="HSF"/>
    <property type="match status" value="1"/>
</dbReference>